<accession>A0A840F4K3</accession>
<dbReference type="GO" id="GO:0015074">
    <property type="term" value="P:DNA integration"/>
    <property type="evidence" value="ECO:0007669"/>
    <property type="project" value="InterPro"/>
</dbReference>
<sequence>MWSDVDLDKREISICHTLTRVNGEHVLSAPKTKRSRRRIPITDEMVRELRSLRKRQLEERLKAGTAW</sequence>
<dbReference type="Proteomes" id="UP000551501">
    <property type="component" value="Unassembled WGS sequence"/>
</dbReference>
<proteinExistence type="predicted"/>
<dbReference type="SUPFAM" id="SSF56349">
    <property type="entry name" value="DNA breaking-rejoining enzymes"/>
    <property type="match status" value="1"/>
</dbReference>
<keyword evidence="1" id="KW-0233">DNA recombination</keyword>
<gene>
    <name evidence="2" type="ORF">BKA16_004126</name>
</gene>
<dbReference type="Gene3D" id="1.10.443.10">
    <property type="entry name" value="Intergrase catalytic core"/>
    <property type="match status" value="1"/>
</dbReference>
<protein>
    <submittedName>
        <fullName evidence="2">Integrase</fullName>
    </submittedName>
</protein>
<dbReference type="InterPro" id="IPR013762">
    <property type="entry name" value="Integrase-like_cat_sf"/>
</dbReference>
<dbReference type="InterPro" id="IPR011010">
    <property type="entry name" value="DNA_brk_join_enz"/>
</dbReference>
<name>A0A840F4K3_9ACTN</name>
<dbReference type="GO" id="GO:0003677">
    <property type="term" value="F:DNA binding"/>
    <property type="evidence" value="ECO:0007669"/>
    <property type="project" value="InterPro"/>
</dbReference>
<comment type="caution">
    <text evidence="2">The sequence shown here is derived from an EMBL/GenBank/DDBJ whole genome shotgun (WGS) entry which is preliminary data.</text>
</comment>
<dbReference type="AlphaFoldDB" id="A0A840F4K3"/>
<evidence type="ECO:0000313" key="3">
    <source>
        <dbReference type="Proteomes" id="UP000551501"/>
    </source>
</evidence>
<evidence type="ECO:0000256" key="1">
    <source>
        <dbReference type="ARBA" id="ARBA00023172"/>
    </source>
</evidence>
<dbReference type="EMBL" id="JACIFP010000001">
    <property type="protein sequence ID" value="MBB4137574.1"/>
    <property type="molecule type" value="Genomic_DNA"/>
</dbReference>
<organism evidence="2 3">
    <name type="scientific">Gordonia humi</name>
    <dbReference type="NCBI Taxonomy" id="686429"/>
    <lineage>
        <taxon>Bacteria</taxon>
        <taxon>Bacillati</taxon>
        <taxon>Actinomycetota</taxon>
        <taxon>Actinomycetes</taxon>
        <taxon>Mycobacteriales</taxon>
        <taxon>Gordoniaceae</taxon>
        <taxon>Gordonia</taxon>
    </lineage>
</organism>
<keyword evidence="3" id="KW-1185">Reference proteome</keyword>
<dbReference type="GO" id="GO:0006310">
    <property type="term" value="P:DNA recombination"/>
    <property type="evidence" value="ECO:0007669"/>
    <property type="project" value="UniProtKB-KW"/>
</dbReference>
<reference evidence="2 3" key="1">
    <citation type="submission" date="2020-08" db="EMBL/GenBank/DDBJ databases">
        <title>Sequencing the genomes of 1000 actinobacteria strains.</title>
        <authorList>
            <person name="Klenk H.-P."/>
        </authorList>
    </citation>
    <scope>NUCLEOTIDE SEQUENCE [LARGE SCALE GENOMIC DNA]</scope>
    <source>
        <strain evidence="2 3">DSM 45298</strain>
    </source>
</reference>
<evidence type="ECO:0000313" key="2">
    <source>
        <dbReference type="EMBL" id="MBB4137574.1"/>
    </source>
</evidence>